<evidence type="ECO:0000313" key="2">
    <source>
        <dbReference type="EMBL" id="CUO74232.1"/>
    </source>
</evidence>
<reference evidence="2 3" key="1">
    <citation type="submission" date="2015-09" db="EMBL/GenBank/DDBJ databases">
        <authorList>
            <consortium name="Pathogen Informatics"/>
        </authorList>
    </citation>
    <scope>NUCLEOTIDE SEQUENCE [LARGE SCALE GENOMIC DNA]</scope>
    <source>
        <strain evidence="2 3">2789STDY5834856</strain>
    </source>
</reference>
<evidence type="ECO:0000313" key="3">
    <source>
        <dbReference type="Proteomes" id="UP000095594"/>
    </source>
</evidence>
<accession>A0A174HH21</accession>
<name>A0A174HH21_9CLOT</name>
<sequence length="50" mass="5791">MKKDRWDKNSNTSNPMQKGARRQKLHQDQDNVGNDKNSPAYKSFDGEPLD</sequence>
<protein>
    <submittedName>
        <fullName evidence="2">Uncharacterized protein</fullName>
    </submittedName>
</protein>
<dbReference type="NCBIfam" id="NF040919">
    <property type="entry name" value="Clostri_philic"/>
    <property type="match status" value="1"/>
</dbReference>
<dbReference type="EMBL" id="CYZX01000014">
    <property type="protein sequence ID" value="CUO74232.1"/>
    <property type="molecule type" value="Genomic_DNA"/>
</dbReference>
<evidence type="ECO:0000256" key="1">
    <source>
        <dbReference type="SAM" id="MobiDB-lite"/>
    </source>
</evidence>
<organism evidence="2 3">
    <name type="scientific">Clostridium disporicum</name>
    <dbReference type="NCBI Taxonomy" id="84024"/>
    <lineage>
        <taxon>Bacteria</taxon>
        <taxon>Bacillati</taxon>
        <taxon>Bacillota</taxon>
        <taxon>Clostridia</taxon>
        <taxon>Eubacteriales</taxon>
        <taxon>Clostridiaceae</taxon>
        <taxon>Clostridium</taxon>
    </lineage>
</organism>
<dbReference type="Proteomes" id="UP000095594">
    <property type="component" value="Unassembled WGS sequence"/>
</dbReference>
<dbReference type="AlphaFoldDB" id="A0A174HH21"/>
<gene>
    <name evidence="2" type="ORF">ERS852471_02181</name>
</gene>
<feature type="region of interest" description="Disordered" evidence="1">
    <location>
        <begin position="1"/>
        <end position="50"/>
    </location>
</feature>
<proteinExistence type="predicted"/>